<protein>
    <submittedName>
        <fullName evidence="2">Uncharacterized protein</fullName>
    </submittedName>
</protein>
<evidence type="ECO:0000313" key="2">
    <source>
        <dbReference type="EMBL" id="MBM3116144.1"/>
    </source>
</evidence>
<feature type="transmembrane region" description="Helical" evidence="1">
    <location>
        <begin position="75"/>
        <end position="93"/>
    </location>
</feature>
<name>A0ABS2BKK3_9NEIS</name>
<comment type="caution">
    <text evidence="2">The sequence shown here is derived from an EMBL/GenBank/DDBJ whole genome shotgun (WGS) entry which is preliminary data.</text>
</comment>
<evidence type="ECO:0000313" key="3">
    <source>
        <dbReference type="Proteomes" id="UP000809431"/>
    </source>
</evidence>
<evidence type="ECO:0000256" key="1">
    <source>
        <dbReference type="SAM" id="Phobius"/>
    </source>
</evidence>
<keyword evidence="1" id="KW-0472">Membrane</keyword>
<keyword evidence="1" id="KW-1133">Transmembrane helix</keyword>
<feature type="transmembrane region" description="Helical" evidence="1">
    <location>
        <begin position="130"/>
        <end position="148"/>
    </location>
</feature>
<keyword evidence="3" id="KW-1185">Reference proteome</keyword>
<dbReference type="RefSeq" id="WP_203538261.1">
    <property type="nucleotide sequence ID" value="NZ_JAESND010000004.1"/>
</dbReference>
<feature type="transmembrane region" description="Helical" evidence="1">
    <location>
        <begin position="41"/>
        <end position="63"/>
    </location>
</feature>
<accession>A0ABS2BKK3</accession>
<gene>
    <name evidence="2" type="ORF">JMJ54_09885</name>
</gene>
<dbReference type="EMBL" id="JAESND010000004">
    <property type="protein sequence ID" value="MBM3116144.1"/>
    <property type="molecule type" value="Genomic_DNA"/>
</dbReference>
<sequence length="167" mass="18407">MRAIFLATIAAIVAQPVIFILRFLLPMLALGADISAKDFFVFSLFSALFASPFAVGVGIPSLLLLRHFNRVSWQMLGLIGFIAAALPLAIYSWPEYPGSSSGGNWYGTPVHFVVDGQKTLYGWLSYAQNVLFFGVHGLAGGLAFFFVWRRWSEPNTSFNRDGLTPTH</sequence>
<organism evidence="2 3">
    <name type="scientific">Jeongeupia naejangsanensis</name>
    <dbReference type="NCBI Taxonomy" id="613195"/>
    <lineage>
        <taxon>Bacteria</taxon>
        <taxon>Pseudomonadati</taxon>
        <taxon>Pseudomonadota</taxon>
        <taxon>Betaproteobacteria</taxon>
        <taxon>Neisseriales</taxon>
        <taxon>Chitinibacteraceae</taxon>
        <taxon>Jeongeupia</taxon>
    </lineage>
</organism>
<dbReference type="Proteomes" id="UP000809431">
    <property type="component" value="Unassembled WGS sequence"/>
</dbReference>
<keyword evidence="1" id="KW-0812">Transmembrane</keyword>
<proteinExistence type="predicted"/>
<reference evidence="2 3" key="1">
    <citation type="submission" date="2021-01" db="EMBL/GenBank/DDBJ databases">
        <title>Draft Genome Sequence and Polyhydroxyalkanoate Biosynthetic Potential of Jeongeupia naejangsanensis Type Strain DSM 24253.</title>
        <authorList>
            <person name="Turrini P."/>
            <person name="Artuso I."/>
            <person name="Lugli G.A."/>
            <person name="Frangipani E."/>
            <person name="Ventura M."/>
            <person name="Visca P."/>
        </authorList>
    </citation>
    <scope>NUCLEOTIDE SEQUENCE [LARGE SCALE GENOMIC DNA]</scope>
    <source>
        <strain evidence="2 3">DSM 24253</strain>
    </source>
</reference>